<name>A0A0G0W8E7_9BACT</name>
<evidence type="ECO:0000259" key="1">
    <source>
        <dbReference type="Pfam" id="PF01243"/>
    </source>
</evidence>
<evidence type="ECO:0000313" key="2">
    <source>
        <dbReference type="EMBL" id="KKR71497.1"/>
    </source>
</evidence>
<accession>A0A0G0W8E7</accession>
<protein>
    <recommendedName>
        <fullName evidence="1">Pyridoxamine 5'-phosphate oxidase N-terminal domain-containing protein</fullName>
    </recommendedName>
</protein>
<dbReference type="AlphaFoldDB" id="A0A0G0W8E7"/>
<sequence>MDRKQVILDFIKKQKLAVISTVGIDNKPESAVLEFGETEELELIFDTLTSSRKYKNLQTNKNVSFVVGWDENITVQYEGYWNKNPKAQRWESTEGITYFKVAPKWIRYSDLNKNPWDVFEINI</sequence>
<evidence type="ECO:0000313" key="3">
    <source>
        <dbReference type="Proteomes" id="UP000034664"/>
    </source>
</evidence>
<feature type="domain" description="Pyridoxamine 5'-phosphate oxidase N-terminal" evidence="1">
    <location>
        <begin position="6"/>
        <end position="92"/>
    </location>
</feature>
<dbReference type="Gene3D" id="2.30.110.10">
    <property type="entry name" value="Electron Transport, Fmn-binding Protein, Chain A"/>
    <property type="match status" value="1"/>
</dbReference>
<gene>
    <name evidence="2" type="ORF">UU14_C0026G0007</name>
</gene>
<comment type="caution">
    <text evidence="2">The sequence shown here is derived from an EMBL/GenBank/DDBJ whole genome shotgun (WGS) entry which is preliminary data.</text>
</comment>
<dbReference type="InterPro" id="IPR011576">
    <property type="entry name" value="Pyridox_Oxase_N"/>
</dbReference>
<organism evidence="2 3">
    <name type="scientific">Candidatus Roizmanbacteria bacterium GW2011_GWB1_40_7</name>
    <dbReference type="NCBI Taxonomy" id="1618482"/>
    <lineage>
        <taxon>Bacteria</taxon>
        <taxon>Candidatus Roizmaniibacteriota</taxon>
    </lineage>
</organism>
<reference evidence="2 3" key="1">
    <citation type="journal article" date="2015" name="Nature">
        <title>rRNA introns, odd ribosomes, and small enigmatic genomes across a large radiation of phyla.</title>
        <authorList>
            <person name="Brown C.T."/>
            <person name="Hug L.A."/>
            <person name="Thomas B.C."/>
            <person name="Sharon I."/>
            <person name="Castelle C.J."/>
            <person name="Singh A."/>
            <person name="Wilkins M.J."/>
            <person name="Williams K.H."/>
            <person name="Banfield J.F."/>
        </authorList>
    </citation>
    <scope>NUCLEOTIDE SEQUENCE [LARGE SCALE GENOMIC DNA]</scope>
</reference>
<dbReference type="EMBL" id="LBZM01000026">
    <property type="protein sequence ID" value="KKR71497.1"/>
    <property type="molecule type" value="Genomic_DNA"/>
</dbReference>
<dbReference type="Proteomes" id="UP000034664">
    <property type="component" value="Unassembled WGS sequence"/>
</dbReference>
<dbReference type="InterPro" id="IPR012349">
    <property type="entry name" value="Split_barrel_FMN-bd"/>
</dbReference>
<dbReference type="SUPFAM" id="SSF50475">
    <property type="entry name" value="FMN-binding split barrel"/>
    <property type="match status" value="1"/>
</dbReference>
<dbReference type="Pfam" id="PF01243">
    <property type="entry name" value="PNPOx_N"/>
    <property type="match status" value="1"/>
</dbReference>
<proteinExistence type="predicted"/>